<reference evidence="1 2" key="2">
    <citation type="submission" date="2017-02" db="EMBL/GenBank/DDBJ databases">
        <title>A genome survey and senescence transcriptome analysis in Lentinula edodes.</title>
        <authorList>
            <person name="Sakamoto Y."/>
            <person name="Nakade K."/>
            <person name="Sato S."/>
            <person name="Yoshida Y."/>
            <person name="Miyazaki K."/>
            <person name="Natsume S."/>
            <person name="Konno N."/>
        </authorList>
    </citation>
    <scope>NUCLEOTIDE SEQUENCE [LARGE SCALE GENOMIC DNA]</scope>
    <source>
        <strain evidence="1 2">NBRC 111202</strain>
    </source>
</reference>
<organism evidence="1 2">
    <name type="scientific">Lentinula edodes</name>
    <name type="common">Shiitake mushroom</name>
    <name type="synonym">Lentinus edodes</name>
    <dbReference type="NCBI Taxonomy" id="5353"/>
    <lineage>
        <taxon>Eukaryota</taxon>
        <taxon>Fungi</taxon>
        <taxon>Dikarya</taxon>
        <taxon>Basidiomycota</taxon>
        <taxon>Agaricomycotina</taxon>
        <taxon>Agaricomycetes</taxon>
        <taxon>Agaricomycetidae</taxon>
        <taxon>Agaricales</taxon>
        <taxon>Marasmiineae</taxon>
        <taxon>Omphalotaceae</taxon>
        <taxon>Lentinula</taxon>
    </lineage>
</organism>
<evidence type="ECO:0000313" key="1">
    <source>
        <dbReference type="EMBL" id="GAW00887.1"/>
    </source>
</evidence>
<protein>
    <submittedName>
        <fullName evidence="1">Regulatory protein cys-3</fullName>
    </submittedName>
</protein>
<name>A0A1Q3E0X7_LENED</name>
<comment type="caution">
    <text evidence="1">The sequence shown here is derived from an EMBL/GenBank/DDBJ whole genome shotgun (WGS) entry which is preliminary data.</text>
</comment>
<dbReference type="EMBL" id="BDGU01000043">
    <property type="protein sequence ID" value="GAW00887.1"/>
    <property type="molecule type" value="Genomic_DNA"/>
</dbReference>
<evidence type="ECO:0000313" key="2">
    <source>
        <dbReference type="Proteomes" id="UP000188533"/>
    </source>
</evidence>
<keyword evidence="2" id="KW-1185">Reference proteome</keyword>
<proteinExistence type="predicted"/>
<dbReference type="AlphaFoldDB" id="A0A1Q3E0X7"/>
<reference evidence="1 2" key="1">
    <citation type="submission" date="2016-08" db="EMBL/GenBank/DDBJ databases">
        <authorList>
            <consortium name="Lentinula edodes genome sequencing consortium"/>
            <person name="Sakamoto Y."/>
            <person name="Nakade K."/>
            <person name="Sato S."/>
            <person name="Yoshida Y."/>
            <person name="Miyazaki K."/>
            <person name="Natsume S."/>
            <person name="Konno N."/>
        </authorList>
    </citation>
    <scope>NUCLEOTIDE SEQUENCE [LARGE SCALE GENOMIC DNA]</scope>
    <source>
        <strain evidence="1 2">NBRC 111202</strain>
    </source>
</reference>
<dbReference type="Proteomes" id="UP000188533">
    <property type="component" value="Unassembled WGS sequence"/>
</dbReference>
<dbReference type="STRING" id="5353.A0A1Q3E0X7"/>
<accession>A0A1Q3E0X7</accession>
<sequence>MHPSGFRFVVSVKVMLNSHIHGLNVIEPGHLDSGSQNLLSGPFPDLSLWTHLLFESEDGPVSALTNDSGLGQLTEEDEDGGNHAGIEVADGHINVVAGMAVNNEYLSQGQLPPLSLDIDSLPSSFGINPLVLAGQSQPAEQVAPVLLAINVAKPLPPIVPQPMDVRLPDPQPTESIMPSAKRQRSRKLSIKGGGILLLVHGSG</sequence>
<gene>
    <name evidence="1" type="ORF">LENED_002444</name>
</gene>